<keyword evidence="4" id="KW-1185">Reference proteome</keyword>
<proteinExistence type="predicted"/>
<organism evidence="3 4">
    <name type="scientific">Paraburkholderia podalyriae</name>
    <dbReference type="NCBI Taxonomy" id="1938811"/>
    <lineage>
        <taxon>Bacteria</taxon>
        <taxon>Pseudomonadati</taxon>
        <taxon>Pseudomonadota</taxon>
        <taxon>Betaproteobacteria</taxon>
        <taxon>Burkholderiales</taxon>
        <taxon>Burkholderiaceae</taxon>
        <taxon>Paraburkholderia</taxon>
    </lineage>
</organism>
<evidence type="ECO:0008006" key="5">
    <source>
        <dbReference type="Google" id="ProtNLM"/>
    </source>
</evidence>
<feature type="chain" id="PRO_5047484680" description="DUF4148 domain-containing protein" evidence="2">
    <location>
        <begin position="20"/>
        <end position="88"/>
    </location>
</feature>
<evidence type="ECO:0000313" key="3">
    <source>
        <dbReference type="EMBL" id="MBC8750534.1"/>
    </source>
</evidence>
<feature type="region of interest" description="Disordered" evidence="1">
    <location>
        <begin position="43"/>
        <end position="88"/>
    </location>
</feature>
<comment type="caution">
    <text evidence="3">The sequence shown here is derived from an EMBL/GenBank/DDBJ whole genome shotgun (WGS) entry which is preliminary data.</text>
</comment>
<reference evidence="3 4" key="1">
    <citation type="submission" date="2019-09" db="EMBL/GenBank/DDBJ databases">
        <title>Paraburkholderia podalyriae sp. nov., A South African Podalyria-associated rhizobium.</title>
        <authorList>
            <person name="Mavima L."/>
            <person name="Beukes C.W."/>
            <person name="Palmer M."/>
            <person name="De Meyer S.E."/>
            <person name="James E.K."/>
            <person name="Maluk M."/>
            <person name="Avontuur J.R."/>
            <person name="Chan W.Y."/>
            <person name="Venter S.N."/>
            <person name="Steenkamp E.T."/>
        </authorList>
    </citation>
    <scope>NUCLEOTIDE SEQUENCE [LARGE SCALE GENOMIC DNA]</scope>
    <source>
        <strain evidence="3 4">WC7.3b</strain>
    </source>
</reference>
<name>A0ABR7PW73_9BURK</name>
<gene>
    <name evidence="3" type="ORF">F6X42_29325</name>
</gene>
<evidence type="ECO:0000256" key="2">
    <source>
        <dbReference type="SAM" id="SignalP"/>
    </source>
</evidence>
<keyword evidence="2" id="KW-0732">Signal</keyword>
<dbReference type="PROSITE" id="PS51257">
    <property type="entry name" value="PROKAR_LIPOPROTEIN"/>
    <property type="match status" value="1"/>
</dbReference>
<feature type="signal peptide" evidence="2">
    <location>
        <begin position="1"/>
        <end position="19"/>
    </location>
</feature>
<dbReference type="EMBL" id="VZQQ01000034">
    <property type="protein sequence ID" value="MBC8750534.1"/>
    <property type="molecule type" value="Genomic_DNA"/>
</dbReference>
<evidence type="ECO:0000313" key="4">
    <source>
        <dbReference type="Proteomes" id="UP000736373"/>
    </source>
</evidence>
<protein>
    <recommendedName>
        <fullName evidence="5">DUF4148 domain-containing protein</fullName>
    </recommendedName>
</protein>
<evidence type="ECO:0000256" key="1">
    <source>
        <dbReference type="SAM" id="MobiDB-lite"/>
    </source>
</evidence>
<sequence>MTMIRWTLAVGLVCGCSLAGTGNAGTNDRALKLLQLQTLNRIASESAPTKKNASSDNSARQDRGAGRPGGQPQPDNRGASGNVPARKP</sequence>
<accession>A0ABR7PW73</accession>
<feature type="compositionally biased region" description="Polar residues" evidence="1">
    <location>
        <begin position="43"/>
        <end position="58"/>
    </location>
</feature>
<dbReference type="Proteomes" id="UP000736373">
    <property type="component" value="Unassembled WGS sequence"/>
</dbReference>